<dbReference type="EMBL" id="BARV01007376">
    <property type="protein sequence ID" value="GAI07122.1"/>
    <property type="molecule type" value="Genomic_DNA"/>
</dbReference>
<comment type="caution">
    <text evidence="1">The sequence shown here is derived from an EMBL/GenBank/DDBJ whole genome shotgun (WGS) entry which is preliminary data.</text>
</comment>
<name>X1KJA1_9ZZZZ</name>
<organism evidence="1">
    <name type="scientific">marine sediment metagenome</name>
    <dbReference type="NCBI Taxonomy" id="412755"/>
    <lineage>
        <taxon>unclassified sequences</taxon>
        <taxon>metagenomes</taxon>
        <taxon>ecological metagenomes</taxon>
    </lineage>
</organism>
<feature type="non-terminal residue" evidence="1">
    <location>
        <position position="1"/>
    </location>
</feature>
<sequence>QNEELIELNTQFSELEAINNTLTASINNFTSEQQMVNSNLEVATDSLPSTVSLTSISYSSSLLTISGKSPSEAEVLFYARKLESSGQFSETIIASMKRMEDGSMTFTLLLTK</sequence>
<accession>X1KJA1</accession>
<proteinExistence type="predicted"/>
<dbReference type="AlphaFoldDB" id="X1KJA1"/>
<dbReference type="InterPro" id="IPR007813">
    <property type="entry name" value="PilN"/>
</dbReference>
<reference evidence="1" key="1">
    <citation type="journal article" date="2014" name="Front. Microbiol.">
        <title>High frequency of phylogenetically diverse reductive dehalogenase-homologous genes in deep subseafloor sedimentary metagenomes.</title>
        <authorList>
            <person name="Kawai M."/>
            <person name="Futagami T."/>
            <person name="Toyoda A."/>
            <person name="Takaki Y."/>
            <person name="Nishi S."/>
            <person name="Hori S."/>
            <person name="Arai W."/>
            <person name="Tsubouchi T."/>
            <person name="Morono Y."/>
            <person name="Uchiyama I."/>
            <person name="Ito T."/>
            <person name="Fujiyama A."/>
            <person name="Inagaki F."/>
            <person name="Takami H."/>
        </authorList>
    </citation>
    <scope>NUCLEOTIDE SEQUENCE</scope>
    <source>
        <strain evidence="1">Expedition CK06-06</strain>
    </source>
</reference>
<evidence type="ECO:0000313" key="1">
    <source>
        <dbReference type="EMBL" id="GAI07122.1"/>
    </source>
</evidence>
<protein>
    <submittedName>
        <fullName evidence="1">Uncharacterized protein</fullName>
    </submittedName>
</protein>
<gene>
    <name evidence="1" type="ORF">S06H3_15029</name>
</gene>
<dbReference type="Pfam" id="PF05137">
    <property type="entry name" value="PilN"/>
    <property type="match status" value="1"/>
</dbReference>